<proteinExistence type="predicted"/>
<comment type="caution">
    <text evidence="2">The sequence shown here is derived from an EMBL/GenBank/DDBJ whole genome shotgun (WGS) entry which is preliminary data.</text>
</comment>
<accession>A0A4Y2TFG1</accession>
<dbReference type="AlphaFoldDB" id="A0A4Y2TFG1"/>
<reference evidence="2 4" key="1">
    <citation type="journal article" date="2019" name="Sci. Rep.">
        <title>Orb-weaving spider Araneus ventricosus genome elucidates the spidroin gene catalogue.</title>
        <authorList>
            <person name="Kono N."/>
            <person name="Nakamura H."/>
            <person name="Ohtoshi R."/>
            <person name="Moran D.A.P."/>
            <person name="Shinohara A."/>
            <person name="Yoshida Y."/>
            <person name="Fujiwara M."/>
            <person name="Mori M."/>
            <person name="Tomita M."/>
            <person name="Arakawa K."/>
        </authorList>
    </citation>
    <scope>NUCLEOTIDE SEQUENCE [LARGE SCALE GENOMIC DNA]</scope>
</reference>
<evidence type="ECO:0000256" key="1">
    <source>
        <dbReference type="SAM" id="MobiDB-lite"/>
    </source>
</evidence>
<keyword evidence="4" id="KW-1185">Reference proteome</keyword>
<organism evidence="2 4">
    <name type="scientific">Araneus ventricosus</name>
    <name type="common">Orbweaver spider</name>
    <name type="synonym">Epeira ventricosa</name>
    <dbReference type="NCBI Taxonomy" id="182803"/>
    <lineage>
        <taxon>Eukaryota</taxon>
        <taxon>Metazoa</taxon>
        <taxon>Ecdysozoa</taxon>
        <taxon>Arthropoda</taxon>
        <taxon>Chelicerata</taxon>
        <taxon>Arachnida</taxon>
        <taxon>Araneae</taxon>
        <taxon>Araneomorphae</taxon>
        <taxon>Entelegynae</taxon>
        <taxon>Araneoidea</taxon>
        <taxon>Araneidae</taxon>
        <taxon>Araneus</taxon>
    </lineage>
</organism>
<evidence type="ECO:0000313" key="3">
    <source>
        <dbReference type="EMBL" id="GBN99386.1"/>
    </source>
</evidence>
<name>A0A4Y2TFG1_ARAVE</name>
<dbReference type="Proteomes" id="UP000499080">
    <property type="component" value="Unassembled WGS sequence"/>
</dbReference>
<protein>
    <submittedName>
        <fullName evidence="2">Uncharacterized protein</fullName>
    </submittedName>
</protein>
<dbReference type="EMBL" id="BGPR01028305">
    <property type="protein sequence ID" value="GBN99386.1"/>
    <property type="molecule type" value="Genomic_DNA"/>
</dbReference>
<evidence type="ECO:0000313" key="2">
    <source>
        <dbReference type="EMBL" id="GBN99384.1"/>
    </source>
</evidence>
<gene>
    <name evidence="2" type="ORF">AVEN_190014_1</name>
    <name evidence="3" type="ORF">AVEN_195724_1</name>
</gene>
<feature type="region of interest" description="Disordered" evidence="1">
    <location>
        <begin position="25"/>
        <end position="48"/>
    </location>
</feature>
<evidence type="ECO:0000313" key="4">
    <source>
        <dbReference type="Proteomes" id="UP000499080"/>
    </source>
</evidence>
<dbReference type="EMBL" id="BGPR01028304">
    <property type="protein sequence ID" value="GBN99384.1"/>
    <property type="molecule type" value="Genomic_DNA"/>
</dbReference>
<sequence>MTSALPPRTESWIRHCDALNVLQRESPSPSELNGNRAADDTSLGPRKQINCKERKSPSLVQQLRLRLMVVHHLFCSLKLLIPTLDGILTWSLKISILWEENLFRVL</sequence>